<accession>A0A4Q9MQ29</accession>
<dbReference type="EMBL" id="ML143410">
    <property type="protein sequence ID" value="TBU29880.1"/>
    <property type="molecule type" value="Genomic_DNA"/>
</dbReference>
<evidence type="ECO:0000313" key="1">
    <source>
        <dbReference type="EMBL" id="TBU29880.1"/>
    </source>
</evidence>
<sequence>MHICLFSRASLATGIRVVQSSVCRHNAIGIMWAYFVYIIFWQTGSSHKSNCIPKCTHLRATAGANVRRRRVVGFWAFVVVTYSSSGTPPSLHALRPAPTQQQTWVRSCSHPDAWVHIVRRGVSGVRPFVTVSPFRCHPTEQAVDLSLLRGAAVETSEAGLRS</sequence>
<gene>
    <name evidence="1" type="ORF">BD311DRAFT_256312</name>
</gene>
<dbReference type="Proteomes" id="UP000292957">
    <property type="component" value="Unassembled WGS sequence"/>
</dbReference>
<reference evidence="1" key="1">
    <citation type="submission" date="2019-01" db="EMBL/GenBank/DDBJ databases">
        <title>Draft genome sequences of three monokaryotic isolates of the white-rot basidiomycete fungus Dichomitus squalens.</title>
        <authorList>
            <consortium name="DOE Joint Genome Institute"/>
            <person name="Lopez S.C."/>
            <person name="Andreopoulos B."/>
            <person name="Pangilinan J."/>
            <person name="Lipzen A."/>
            <person name="Riley R."/>
            <person name="Ahrendt S."/>
            <person name="Ng V."/>
            <person name="Barry K."/>
            <person name="Daum C."/>
            <person name="Grigoriev I.V."/>
            <person name="Hilden K.S."/>
            <person name="Makela M.R."/>
            <person name="de Vries R.P."/>
        </authorList>
    </citation>
    <scope>NUCLEOTIDE SEQUENCE [LARGE SCALE GENOMIC DNA]</scope>
    <source>
        <strain evidence="1">OM18370.1</strain>
    </source>
</reference>
<proteinExistence type="predicted"/>
<name>A0A4Q9MQ29_9APHY</name>
<dbReference type="AlphaFoldDB" id="A0A4Q9MQ29"/>
<protein>
    <submittedName>
        <fullName evidence="1">Uncharacterized protein</fullName>
    </submittedName>
</protein>
<organism evidence="1">
    <name type="scientific">Dichomitus squalens</name>
    <dbReference type="NCBI Taxonomy" id="114155"/>
    <lineage>
        <taxon>Eukaryota</taxon>
        <taxon>Fungi</taxon>
        <taxon>Dikarya</taxon>
        <taxon>Basidiomycota</taxon>
        <taxon>Agaricomycotina</taxon>
        <taxon>Agaricomycetes</taxon>
        <taxon>Polyporales</taxon>
        <taxon>Polyporaceae</taxon>
        <taxon>Dichomitus</taxon>
    </lineage>
</organism>